<dbReference type="PROSITE" id="PS50880">
    <property type="entry name" value="TOPRIM"/>
    <property type="match status" value="1"/>
</dbReference>
<feature type="site" description="Interaction with DNA" evidence="10">
    <location>
        <position position="313"/>
    </location>
</feature>
<dbReference type="Gene3D" id="2.70.20.10">
    <property type="entry name" value="Topoisomerase I, domain 3"/>
    <property type="match status" value="1"/>
</dbReference>
<feature type="site" description="Interaction with DNA" evidence="10">
    <location>
        <position position="510"/>
    </location>
</feature>
<dbReference type="PANTHER" id="PTHR42785">
    <property type="entry name" value="DNA TOPOISOMERASE, TYPE IA, CORE"/>
    <property type="match status" value="1"/>
</dbReference>
<comment type="subunit">
    <text evidence="10">Monomer.</text>
</comment>
<dbReference type="InterPro" id="IPR013497">
    <property type="entry name" value="Topo_IA_cen"/>
</dbReference>
<dbReference type="Pfam" id="PF01751">
    <property type="entry name" value="Toprim"/>
    <property type="match status" value="1"/>
</dbReference>
<feature type="site" description="Interaction with DNA" evidence="10">
    <location>
        <position position="158"/>
    </location>
</feature>
<dbReference type="SMART" id="SM00437">
    <property type="entry name" value="TOP1Ac"/>
    <property type="match status" value="1"/>
</dbReference>
<dbReference type="AlphaFoldDB" id="A0A2H0V1X4"/>
<dbReference type="Pfam" id="PF01396">
    <property type="entry name" value="Zn_ribbon_Top1"/>
    <property type="match status" value="4"/>
</dbReference>
<name>A0A2H0V1X4_9BACT</name>
<dbReference type="SUPFAM" id="SSF56712">
    <property type="entry name" value="Prokaryotic type I DNA topoisomerase"/>
    <property type="match status" value="1"/>
</dbReference>
<evidence type="ECO:0000313" key="13">
    <source>
        <dbReference type="EMBL" id="PIR93093.1"/>
    </source>
</evidence>
<feature type="site" description="Interaction with DNA" evidence="10">
    <location>
        <position position="157"/>
    </location>
</feature>
<comment type="similarity">
    <text evidence="2 10">Belongs to the type IA topoisomerase family.</text>
</comment>
<evidence type="ECO:0000259" key="11">
    <source>
        <dbReference type="PROSITE" id="PS50880"/>
    </source>
</evidence>
<keyword evidence="5" id="KW-0862">Zinc</keyword>
<dbReference type="EC" id="5.6.2.1" evidence="10"/>
<dbReference type="InterPro" id="IPR013498">
    <property type="entry name" value="Topo_IA_Znf"/>
</dbReference>
<dbReference type="InterPro" id="IPR006171">
    <property type="entry name" value="TOPRIM_dom"/>
</dbReference>
<dbReference type="SUPFAM" id="SSF57783">
    <property type="entry name" value="Zinc beta-ribbon"/>
    <property type="match status" value="3"/>
</dbReference>
<comment type="catalytic activity">
    <reaction evidence="1 10">
        <text>ATP-independent breakage of single-stranded DNA, followed by passage and rejoining.</text>
        <dbReference type="EC" id="5.6.2.1"/>
    </reaction>
</comment>
<feature type="site" description="Interaction with DNA" evidence="10">
    <location>
        <position position="161"/>
    </location>
</feature>
<dbReference type="InterPro" id="IPR013825">
    <property type="entry name" value="Topo_IA_cen_sub2"/>
</dbReference>
<dbReference type="InterPro" id="IPR000380">
    <property type="entry name" value="Topo_IA"/>
</dbReference>
<dbReference type="NCBIfam" id="TIGR01051">
    <property type="entry name" value="topA_bact"/>
    <property type="match status" value="1"/>
</dbReference>
<dbReference type="HAMAP" id="MF_00952">
    <property type="entry name" value="Topoisom_1_prok"/>
    <property type="match status" value="1"/>
</dbReference>
<gene>
    <name evidence="10" type="primary">topA</name>
    <name evidence="13" type="ORF">COT99_02630</name>
</gene>
<dbReference type="SMART" id="SM00436">
    <property type="entry name" value="TOP1Bc"/>
    <property type="match status" value="1"/>
</dbReference>
<dbReference type="InterPro" id="IPR028612">
    <property type="entry name" value="Topoisom_1_IA"/>
</dbReference>
<comment type="function">
    <text evidence="10">Releases the supercoiling and torsional tension of DNA, which is introduced during the DNA replication and transcription, by transiently cleaving and rejoining one strand of the DNA duplex. Introduces a single-strand break via transesterification at a target site in duplex DNA. The scissile phosphodiester is attacked by the catalytic tyrosine of the enzyme, resulting in the formation of a DNA-(5'-phosphotyrosyl)-enzyme intermediate and the expulsion of a 3'-OH DNA strand. The free DNA strand then undergoes passage around the unbroken strand, thus removing DNA supercoils. Finally, in the religation step, the DNA 3'-OH attacks the covalent intermediate to expel the active-site tyrosine and restore the DNA phosphodiester backbone.</text>
</comment>
<dbReference type="InterPro" id="IPR034149">
    <property type="entry name" value="TOPRIM_TopoI"/>
</dbReference>
<keyword evidence="6" id="KW-0460">Magnesium</keyword>
<dbReference type="PANTHER" id="PTHR42785:SF1">
    <property type="entry name" value="DNA TOPOISOMERASE"/>
    <property type="match status" value="1"/>
</dbReference>
<dbReference type="InterPro" id="IPR013824">
    <property type="entry name" value="Topo_IA_cen_sub1"/>
</dbReference>
<dbReference type="InterPro" id="IPR023405">
    <property type="entry name" value="Topo_IA_core_domain"/>
</dbReference>
<dbReference type="InterPro" id="IPR003601">
    <property type="entry name" value="Topo_IA_2"/>
</dbReference>
<reference evidence="14" key="1">
    <citation type="submission" date="2017-09" db="EMBL/GenBank/DDBJ databases">
        <title>Depth-based differentiation of microbial function through sediment-hosted aquifers and enrichment of novel symbionts in the deep terrestrial subsurface.</title>
        <authorList>
            <person name="Probst A.J."/>
            <person name="Ladd B."/>
            <person name="Jarett J.K."/>
            <person name="Geller-Mcgrath D.E."/>
            <person name="Sieber C.M.K."/>
            <person name="Emerson J.B."/>
            <person name="Anantharaman K."/>
            <person name="Thomas B.C."/>
            <person name="Malmstrom R."/>
            <person name="Stieglmeier M."/>
            <person name="Klingl A."/>
            <person name="Woyke T."/>
            <person name="Ryan C.M."/>
            <person name="Banfield J.F."/>
        </authorList>
    </citation>
    <scope>NUCLEOTIDE SEQUENCE [LARGE SCALE GENOMIC DNA]</scope>
</reference>
<dbReference type="Gene3D" id="1.10.290.10">
    <property type="entry name" value="Topoisomerase I, domain 4"/>
    <property type="match status" value="1"/>
</dbReference>
<evidence type="ECO:0000256" key="3">
    <source>
        <dbReference type="ARBA" id="ARBA00022723"/>
    </source>
</evidence>
<dbReference type="CDD" id="cd00186">
    <property type="entry name" value="TOP1Ac"/>
    <property type="match status" value="1"/>
</dbReference>
<dbReference type="GO" id="GO:0003677">
    <property type="term" value="F:DNA binding"/>
    <property type="evidence" value="ECO:0007669"/>
    <property type="project" value="UniProtKB-KW"/>
</dbReference>
<keyword evidence="3" id="KW-0479">Metal-binding</keyword>
<keyword evidence="9 10" id="KW-0413">Isomerase</keyword>
<evidence type="ECO:0000256" key="2">
    <source>
        <dbReference type="ARBA" id="ARBA00009446"/>
    </source>
</evidence>
<dbReference type="PROSITE" id="PS52039">
    <property type="entry name" value="TOPO_IA_2"/>
    <property type="match status" value="1"/>
</dbReference>
<dbReference type="GO" id="GO:0006265">
    <property type="term" value="P:DNA topological change"/>
    <property type="evidence" value="ECO:0007669"/>
    <property type="project" value="UniProtKB-UniRule"/>
</dbReference>
<dbReference type="Gene3D" id="3.30.65.10">
    <property type="entry name" value="Bacterial Topoisomerase I, domain 1"/>
    <property type="match status" value="3"/>
</dbReference>
<keyword evidence="7 10" id="KW-0799">Topoisomerase</keyword>
<dbReference type="GO" id="GO:0008270">
    <property type="term" value="F:zinc ion binding"/>
    <property type="evidence" value="ECO:0007669"/>
    <property type="project" value="UniProtKB-KW"/>
</dbReference>
<dbReference type="PROSITE" id="PS00396">
    <property type="entry name" value="TOPO_IA_1"/>
    <property type="match status" value="1"/>
</dbReference>
<evidence type="ECO:0000256" key="1">
    <source>
        <dbReference type="ARBA" id="ARBA00000213"/>
    </source>
</evidence>
<dbReference type="Gene3D" id="3.40.50.140">
    <property type="match status" value="1"/>
</dbReference>
<accession>A0A2H0V1X4</accession>
<dbReference type="Proteomes" id="UP000228626">
    <property type="component" value="Unassembled WGS sequence"/>
</dbReference>
<sequence>MNLVIVESPTKAKTISKFLGKDYQVESSFGHIMDLPKSTLGVDTENNYQPKYIVPAKAKKQVNRLIELAKKADGVILATDEDREGEAIAWHLTQALSLGNSKSQITNNKKILNSKSKIPNRSYQRIAFHEITKSAIEKALQNPRTLDMNLVNAQQARRVLDRLVGYKLSPFLWKKIARGLSAGRVQSVAVRLIVEREEEIKNFKTQEYWTIKAAFTTQAGKNFEAELAKIENRALKKFDIGNEEQAREIKSKLEKCAYKILDIEKKQTSKSPLPPFTTATLQQTANARLGFSAKQTMTVAQKLYETGLITYMRTDSVNLSGQFSEGARNFIKKTYGDKYLPAAARVYKTKSKNAQEAHEAIRPTDPEMLAENLPDGLDSGQKKLYQLIWQRALATQAAPAMLDNTIIEIDAERFPKPSKVSETLTYQLRATGQIITFDGYLKIYPQTTKENILPDVDKNTKINLDEIIPEQHLTEPPARYSDATLVKALEKYGIGRPSTYAPTISTIIARNYAERDDKKRLAPTDIAFVVNKLLVSHFPEIVDYKFTADMEEELDHIAEGKIKWQKTIDKFYQPFIKNLTDKEREVSKKELTEEATDEKCDQCGSPMIIKMGRFGKFLACSNFPDCKNTKQFTGGDKDRDGRKDSEELKKFAKKYEGIKCAKCGSDMVAKIGKYGPFIACSNYPKCKNILDTNGTGIACPQCGKGEITKKRGRRGIFYACNQYPDCKFALWGKPTGGKCEKCGSLMVESKDGIKCSNKDCK</sequence>
<dbReference type="InterPro" id="IPR003602">
    <property type="entry name" value="Topo_IA_DNA-bd_dom"/>
</dbReference>
<feature type="site" description="Interaction with DNA" evidence="10">
    <location>
        <position position="31"/>
    </location>
</feature>
<protein>
    <recommendedName>
        <fullName evidence="10">DNA topoisomerase 1</fullName>
        <ecNumber evidence="10">5.6.2.1</ecNumber>
    </recommendedName>
    <alternativeName>
        <fullName evidence="10">DNA topoisomerase I</fullName>
    </alternativeName>
</protein>
<keyword evidence="8 10" id="KW-0238">DNA-binding</keyword>
<dbReference type="Gene3D" id="1.10.460.10">
    <property type="entry name" value="Topoisomerase I, domain 2"/>
    <property type="match status" value="1"/>
</dbReference>
<feature type="region of interest" description="Interaction with DNA" evidence="10">
    <location>
        <begin position="181"/>
        <end position="186"/>
    </location>
</feature>
<evidence type="ECO:0000313" key="14">
    <source>
        <dbReference type="Proteomes" id="UP000228626"/>
    </source>
</evidence>
<proteinExistence type="inferred from homology"/>
<evidence type="ECO:0000256" key="8">
    <source>
        <dbReference type="ARBA" id="ARBA00023125"/>
    </source>
</evidence>
<dbReference type="InterPro" id="IPR013826">
    <property type="entry name" value="Topo_IA_cen_sub3"/>
</dbReference>
<dbReference type="PRINTS" id="PR00417">
    <property type="entry name" value="PRTPISMRASEI"/>
</dbReference>
<evidence type="ECO:0000256" key="6">
    <source>
        <dbReference type="ARBA" id="ARBA00022842"/>
    </source>
</evidence>
<feature type="site" description="Interaction with DNA" evidence="10">
    <location>
        <position position="173"/>
    </location>
</feature>
<dbReference type="GO" id="GO:0005694">
    <property type="term" value="C:chromosome"/>
    <property type="evidence" value="ECO:0007669"/>
    <property type="project" value="InterPro"/>
</dbReference>
<dbReference type="EMBL" id="PFAR01000032">
    <property type="protein sequence ID" value="PIR93093.1"/>
    <property type="molecule type" value="Genomic_DNA"/>
</dbReference>
<evidence type="ECO:0000256" key="7">
    <source>
        <dbReference type="ARBA" id="ARBA00023029"/>
    </source>
</evidence>
<evidence type="ECO:0000256" key="5">
    <source>
        <dbReference type="ARBA" id="ARBA00022833"/>
    </source>
</evidence>
<evidence type="ECO:0000256" key="10">
    <source>
        <dbReference type="HAMAP-Rule" id="MF_00952"/>
    </source>
</evidence>
<dbReference type="GO" id="GO:0003917">
    <property type="term" value="F:DNA topoisomerase type I (single strand cut, ATP-independent) activity"/>
    <property type="evidence" value="ECO:0007669"/>
    <property type="project" value="UniProtKB-UniRule"/>
</dbReference>
<evidence type="ECO:0000259" key="12">
    <source>
        <dbReference type="PROSITE" id="PS52039"/>
    </source>
</evidence>
<feature type="domain" description="Topo IA-type catalytic" evidence="12">
    <location>
        <begin position="147"/>
        <end position="580"/>
    </location>
</feature>
<evidence type="ECO:0000256" key="9">
    <source>
        <dbReference type="ARBA" id="ARBA00023235"/>
    </source>
</evidence>
<feature type="active site" description="O-(5'-phospho-DNA)-tyrosine intermediate" evidence="10">
    <location>
        <position position="311"/>
    </location>
</feature>
<dbReference type="InterPro" id="IPR005733">
    <property type="entry name" value="TopoI_bac-type"/>
</dbReference>
<dbReference type="Pfam" id="PF01131">
    <property type="entry name" value="Topoisom_bac"/>
    <property type="match status" value="1"/>
</dbReference>
<organism evidence="13 14">
    <name type="scientific">Candidatus Falkowbacteria bacterium CG10_big_fil_rev_8_21_14_0_10_43_10</name>
    <dbReference type="NCBI Taxonomy" id="1974567"/>
    <lineage>
        <taxon>Bacteria</taxon>
        <taxon>Candidatus Falkowiibacteriota</taxon>
    </lineage>
</organism>
<keyword evidence="4" id="KW-0863">Zinc-finger</keyword>
<feature type="domain" description="Toprim" evidence="11">
    <location>
        <begin position="1"/>
        <end position="113"/>
    </location>
</feature>
<comment type="caution">
    <text evidence="13">The sequence shown here is derived from an EMBL/GenBank/DDBJ whole genome shotgun (WGS) entry which is preliminary data.</text>
</comment>
<dbReference type="CDD" id="cd03363">
    <property type="entry name" value="TOPRIM_TopoIA_TopoI"/>
    <property type="match status" value="1"/>
</dbReference>
<dbReference type="InterPro" id="IPR023406">
    <property type="entry name" value="Topo_IA_AS"/>
</dbReference>
<feature type="site" description="Interaction with DNA" evidence="10">
    <location>
        <position position="166"/>
    </location>
</feature>
<evidence type="ECO:0000256" key="4">
    <source>
        <dbReference type="ARBA" id="ARBA00022771"/>
    </source>
</evidence>
<dbReference type="SMART" id="SM00493">
    <property type="entry name" value="TOPRIM"/>
    <property type="match status" value="1"/>
</dbReference>